<gene>
    <name evidence="13" type="ORF">GIB67_010914</name>
</gene>
<evidence type="ECO:0000256" key="7">
    <source>
        <dbReference type="ARBA" id="ARBA00022827"/>
    </source>
</evidence>
<dbReference type="Gene3D" id="1.20.990.10">
    <property type="entry name" value="NADPH-cytochrome p450 Reductase, Chain A, domain 3"/>
    <property type="match status" value="1"/>
</dbReference>
<keyword evidence="4" id="KW-0285">Flavoprotein</keyword>
<comment type="caution">
    <text evidence="13">The sequence shown here is derived from an EMBL/GenBank/DDBJ whole genome shotgun (WGS) entry which is preliminary data.</text>
</comment>
<dbReference type="GO" id="GO:0016020">
    <property type="term" value="C:membrane"/>
    <property type="evidence" value="ECO:0007669"/>
    <property type="project" value="UniProtKB-SubCell"/>
</dbReference>
<comment type="cofactor">
    <cofactor evidence="1">
        <name>FAD</name>
        <dbReference type="ChEBI" id="CHEBI:57692"/>
    </cofactor>
</comment>
<dbReference type="Gene3D" id="3.40.50.80">
    <property type="entry name" value="Nucleotide-binding domain of ferredoxin-NADP reductase (FNR) module"/>
    <property type="match status" value="1"/>
</dbReference>
<keyword evidence="6" id="KW-0812">Transmembrane</keyword>
<evidence type="ECO:0000256" key="10">
    <source>
        <dbReference type="ARBA" id="ARBA00023002"/>
    </source>
</evidence>
<sequence>MQSQLSATSDLKYVEMQIENARSMSPQNLGHDRRKPHCLLQMIMNKQLTKVNCGRDVCHFELETLSYDIAYQVGDVLEILPSQNPIPVEAFIQRCNLNTDSYITVEPKSVQTGIPDISISRTPIKLRTFVELAMDITSASSRRYFFEVMSFFATVEHEKERLLYFSSPEGRDDLYQYNQKERKTILVLLEDFLSVQMPFEWLVQPVPPQKTRPLSISSSPASHPNQVHLTVSAVSWMTPIKRKRSGFCSTWLSGLDLKEGVQILVWFNRGSLPPPSPSLPLILIRPGTGCAPFCGFVAEREVQSRSGPTAPILFFFGCRNEENDFLYKDFWISHAQSDGVLSEEKGGGFFVAFSRDQKQKVYVQHKMQDQIQRVWSLLNVGAAEYVAGSSTKMPTDVFSAWLSKISKGGSYNPLTLLSPTVFGGINGFLFTVCIRIPAQVLGSITGVKLILQTFPEVGYGPRLNVDLHHGALTEGLFTFVIISISLGLAKNGPNSFFIKIWITSISKLALHILGFDLTGGCMNPAAVMGWAFARGKHISKEHLYVYWLAPIEATLLGVWTFKLLSPPAKKQEEEAKKSK</sequence>
<evidence type="ECO:0000259" key="12">
    <source>
        <dbReference type="PROSITE" id="PS51384"/>
    </source>
</evidence>
<keyword evidence="11" id="KW-0472">Membrane</keyword>
<dbReference type="PANTHER" id="PTHR19384:SF10">
    <property type="entry name" value="NADPH-DEPENDENT DIFLAVIN OXIDOREDUCTASE 1"/>
    <property type="match status" value="1"/>
</dbReference>
<dbReference type="Gene3D" id="2.40.30.10">
    <property type="entry name" value="Translation factors"/>
    <property type="match status" value="1"/>
</dbReference>
<protein>
    <recommendedName>
        <fullName evidence="12">FAD-binding FR-type domain-containing protein</fullName>
    </recommendedName>
</protein>
<evidence type="ECO:0000256" key="2">
    <source>
        <dbReference type="ARBA" id="ARBA00004141"/>
    </source>
</evidence>
<dbReference type="InterPro" id="IPR001709">
    <property type="entry name" value="Flavoprot_Pyr_Nucl_cyt_Rdtase"/>
</dbReference>
<dbReference type="EMBL" id="JACGCM010001781">
    <property type="protein sequence ID" value="KAF6149840.1"/>
    <property type="molecule type" value="Genomic_DNA"/>
</dbReference>
<dbReference type="SUPFAM" id="SSF81338">
    <property type="entry name" value="Aquaporin-like"/>
    <property type="match status" value="1"/>
</dbReference>
<comment type="subcellular location">
    <subcellularLocation>
        <location evidence="2">Membrane</location>
        <topology evidence="2">Multi-pass membrane protein</topology>
    </subcellularLocation>
</comment>
<keyword evidence="14" id="KW-1185">Reference proteome</keyword>
<evidence type="ECO:0000256" key="4">
    <source>
        <dbReference type="ARBA" id="ARBA00022630"/>
    </source>
</evidence>
<dbReference type="InterPro" id="IPR023271">
    <property type="entry name" value="Aquaporin-like"/>
</dbReference>
<dbReference type="InterPro" id="IPR023173">
    <property type="entry name" value="NADPH_Cyt_P450_Rdtase_alpha"/>
</dbReference>
<keyword evidence="3" id="KW-0963">Cytoplasm</keyword>
<dbReference type="Pfam" id="PF00230">
    <property type="entry name" value="MIP"/>
    <property type="match status" value="1"/>
</dbReference>
<evidence type="ECO:0000256" key="8">
    <source>
        <dbReference type="ARBA" id="ARBA00022857"/>
    </source>
</evidence>
<dbReference type="PANTHER" id="PTHR19384">
    <property type="entry name" value="NITRIC OXIDE SYNTHASE-RELATED"/>
    <property type="match status" value="1"/>
</dbReference>
<dbReference type="AlphaFoldDB" id="A0A7J7M4U9"/>
<dbReference type="SUPFAM" id="SSF63380">
    <property type="entry name" value="Riboflavin synthase domain-like"/>
    <property type="match status" value="1"/>
</dbReference>
<dbReference type="GO" id="GO:0010181">
    <property type="term" value="F:FMN binding"/>
    <property type="evidence" value="ECO:0007669"/>
    <property type="project" value="TreeGrafter"/>
</dbReference>
<dbReference type="Proteomes" id="UP000541444">
    <property type="component" value="Unassembled WGS sequence"/>
</dbReference>
<evidence type="ECO:0000256" key="9">
    <source>
        <dbReference type="ARBA" id="ARBA00022989"/>
    </source>
</evidence>
<keyword evidence="5" id="KW-0288">FMN</keyword>
<dbReference type="Pfam" id="PF00667">
    <property type="entry name" value="FAD_binding_1"/>
    <property type="match status" value="1"/>
</dbReference>
<dbReference type="InterPro" id="IPR017938">
    <property type="entry name" value="Riboflavin_synthase-like_b-brl"/>
</dbReference>
<name>A0A7J7M4U9_9MAGN</name>
<dbReference type="PRINTS" id="PR00371">
    <property type="entry name" value="FPNCR"/>
</dbReference>
<dbReference type="InterPro" id="IPR017927">
    <property type="entry name" value="FAD-bd_FR_type"/>
</dbReference>
<evidence type="ECO:0000256" key="11">
    <source>
        <dbReference type="ARBA" id="ARBA00023136"/>
    </source>
</evidence>
<dbReference type="FunFam" id="3.40.50.80:FF:000032">
    <property type="entry name" value="NADPH-dependent diflavin oxidoreductase 1"/>
    <property type="match status" value="1"/>
</dbReference>
<organism evidence="13 14">
    <name type="scientific">Kingdonia uniflora</name>
    <dbReference type="NCBI Taxonomy" id="39325"/>
    <lineage>
        <taxon>Eukaryota</taxon>
        <taxon>Viridiplantae</taxon>
        <taxon>Streptophyta</taxon>
        <taxon>Embryophyta</taxon>
        <taxon>Tracheophyta</taxon>
        <taxon>Spermatophyta</taxon>
        <taxon>Magnoliopsida</taxon>
        <taxon>Ranunculales</taxon>
        <taxon>Circaeasteraceae</taxon>
        <taxon>Kingdonia</taxon>
    </lineage>
</organism>
<dbReference type="GO" id="GO:0005829">
    <property type="term" value="C:cytosol"/>
    <property type="evidence" value="ECO:0007669"/>
    <property type="project" value="TreeGrafter"/>
</dbReference>
<dbReference type="PROSITE" id="PS51384">
    <property type="entry name" value="FAD_FR"/>
    <property type="match status" value="1"/>
</dbReference>
<dbReference type="InterPro" id="IPR039261">
    <property type="entry name" value="FNR_nucleotide-bd"/>
</dbReference>
<proteinExistence type="predicted"/>
<dbReference type="GO" id="GO:0016491">
    <property type="term" value="F:oxidoreductase activity"/>
    <property type="evidence" value="ECO:0007669"/>
    <property type="project" value="UniProtKB-KW"/>
</dbReference>
<feature type="domain" description="FAD-binding FR-type" evidence="12">
    <location>
        <begin position="35"/>
        <end position="275"/>
    </location>
</feature>
<keyword evidence="9" id="KW-1133">Transmembrane helix</keyword>
<dbReference type="OrthoDB" id="1856718at2759"/>
<accession>A0A7J7M4U9</accession>
<dbReference type="GO" id="GO:0015267">
    <property type="term" value="F:channel activity"/>
    <property type="evidence" value="ECO:0007669"/>
    <property type="project" value="InterPro"/>
</dbReference>
<evidence type="ECO:0000313" key="13">
    <source>
        <dbReference type="EMBL" id="KAF6149840.1"/>
    </source>
</evidence>
<reference evidence="13 14" key="1">
    <citation type="journal article" date="2020" name="IScience">
        <title>Genome Sequencing of the Endangered Kingdonia uniflora (Circaeasteraceae, Ranunculales) Reveals Potential Mechanisms of Evolutionary Specialization.</title>
        <authorList>
            <person name="Sun Y."/>
            <person name="Deng T."/>
            <person name="Zhang A."/>
            <person name="Moore M.J."/>
            <person name="Landis J.B."/>
            <person name="Lin N."/>
            <person name="Zhang H."/>
            <person name="Zhang X."/>
            <person name="Huang J."/>
            <person name="Zhang X."/>
            <person name="Sun H."/>
            <person name="Wang H."/>
        </authorList>
    </citation>
    <scope>NUCLEOTIDE SEQUENCE [LARGE SCALE GENOMIC DNA]</scope>
    <source>
        <strain evidence="13">TB1705</strain>
        <tissue evidence="13">Leaf</tissue>
    </source>
</reference>
<evidence type="ECO:0000256" key="1">
    <source>
        <dbReference type="ARBA" id="ARBA00001974"/>
    </source>
</evidence>
<keyword evidence="7" id="KW-0274">FAD</keyword>
<evidence type="ECO:0000256" key="6">
    <source>
        <dbReference type="ARBA" id="ARBA00022692"/>
    </source>
</evidence>
<keyword evidence="10" id="KW-0560">Oxidoreductase</keyword>
<dbReference type="SUPFAM" id="SSF52343">
    <property type="entry name" value="Ferredoxin reductase-like, C-terminal NADP-linked domain"/>
    <property type="match status" value="1"/>
</dbReference>
<keyword evidence="8" id="KW-0521">NADP</keyword>
<dbReference type="InterPro" id="IPR003097">
    <property type="entry name" value="CysJ-like_FAD-binding"/>
</dbReference>
<dbReference type="FunFam" id="1.20.990.10:FF:000015">
    <property type="entry name" value="NADPH-dependent diflavin oxidoreductase 1"/>
    <property type="match status" value="1"/>
</dbReference>
<evidence type="ECO:0000256" key="3">
    <source>
        <dbReference type="ARBA" id="ARBA00022490"/>
    </source>
</evidence>
<evidence type="ECO:0000313" key="14">
    <source>
        <dbReference type="Proteomes" id="UP000541444"/>
    </source>
</evidence>
<dbReference type="InterPro" id="IPR000425">
    <property type="entry name" value="MIP"/>
</dbReference>
<evidence type="ECO:0000256" key="5">
    <source>
        <dbReference type="ARBA" id="ARBA00022643"/>
    </source>
</evidence>
<dbReference type="GO" id="GO:0050660">
    <property type="term" value="F:flavin adenine dinucleotide binding"/>
    <property type="evidence" value="ECO:0007669"/>
    <property type="project" value="TreeGrafter"/>
</dbReference>